<evidence type="ECO:0000313" key="2">
    <source>
        <dbReference type="EMBL" id="GID65417.1"/>
    </source>
</evidence>
<organism evidence="2 3">
    <name type="scientific">Actinoplanes cyaneus</name>
    <dbReference type="NCBI Taxonomy" id="52696"/>
    <lineage>
        <taxon>Bacteria</taxon>
        <taxon>Bacillati</taxon>
        <taxon>Actinomycetota</taxon>
        <taxon>Actinomycetes</taxon>
        <taxon>Micromonosporales</taxon>
        <taxon>Micromonosporaceae</taxon>
        <taxon>Actinoplanes</taxon>
    </lineage>
</organism>
<comment type="caution">
    <text evidence="2">The sequence shown here is derived from an EMBL/GenBank/DDBJ whole genome shotgun (WGS) entry which is preliminary data.</text>
</comment>
<evidence type="ECO:0000256" key="1">
    <source>
        <dbReference type="SAM" id="MobiDB-lite"/>
    </source>
</evidence>
<dbReference type="EMBL" id="BOMH01000025">
    <property type="protein sequence ID" value="GID65417.1"/>
    <property type="molecule type" value="Genomic_DNA"/>
</dbReference>
<feature type="region of interest" description="Disordered" evidence="1">
    <location>
        <begin position="1"/>
        <end position="23"/>
    </location>
</feature>
<keyword evidence="3" id="KW-1185">Reference proteome</keyword>
<sequence length="89" mass="10217">MRNWRMLPNQGPRRPVMTLAEPDYRPGSGPLRLAVLHVRRNRPHREGAEVWYEVEGIEIGDDGRERGSRAVLVRGSRLHALPDNTGHHH</sequence>
<name>A0A919IJB7_9ACTN</name>
<reference evidence="2" key="1">
    <citation type="submission" date="2021-01" db="EMBL/GenBank/DDBJ databases">
        <title>Whole genome shotgun sequence of Actinoplanes cyaneus NBRC 14990.</title>
        <authorList>
            <person name="Komaki H."/>
            <person name="Tamura T."/>
        </authorList>
    </citation>
    <scope>NUCLEOTIDE SEQUENCE</scope>
    <source>
        <strain evidence="2">NBRC 14990</strain>
    </source>
</reference>
<accession>A0A919IJB7</accession>
<dbReference type="AlphaFoldDB" id="A0A919IJB7"/>
<dbReference type="Proteomes" id="UP000619479">
    <property type="component" value="Unassembled WGS sequence"/>
</dbReference>
<gene>
    <name evidence="2" type="ORF">Acy02nite_32980</name>
</gene>
<dbReference type="RefSeq" id="WP_203741455.1">
    <property type="nucleotide sequence ID" value="NZ_BAAAUC010000116.1"/>
</dbReference>
<protein>
    <submittedName>
        <fullName evidence="2">Uncharacterized protein</fullName>
    </submittedName>
</protein>
<proteinExistence type="predicted"/>
<evidence type="ECO:0000313" key="3">
    <source>
        <dbReference type="Proteomes" id="UP000619479"/>
    </source>
</evidence>